<protein>
    <submittedName>
        <fullName evidence="2">Uncharacterized protein</fullName>
    </submittedName>
</protein>
<evidence type="ECO:0000313" key="2">
    <source>
        <dbReference type="EMBL" id="MDK8362405.1"/>
    </source>
</evidence>
<reference evidence="2" key="1">
    <citation type="submission" date="2023-05" db="EMBL/GenBank/DDBJ databases">
        <title>Genomic Catalog of Human Bladder Bacteria.</title>
        <authorList>
            <person name="Du J."/>
        </authorList>
    </citation>
    <scope>NUCLEOTIDE SEQUENCE</scope>
    <source>
        <strain evidence="2">UMB7974B</strain>
    </source>
</reference>
<sequence length="59" mass="6444">MTQQNSQAKAHTGSAKPKNQRSSETQYLENDEKDGNSGGAPSPVCAERIMLLKQQKKVV</sequence>
<comment type="caution">
    <text evidence="2">The sequence shown here is derived from an EMBL/GenBank/DDBJ whole genome shotgun (WGS) entry which is preliminary data.</text>
</comment>
<feature type="region of interest" description="Disordered" evidence="1">
    <location>
        <begin position="1"/>
        <end position="43"/>
    </location>
</feature>
<dbReference type="EMBL" id="JASPBL010000049">
    <property type="protein sequence ID" value="MDK8362405.1"/>
    <property type="molecule type" value="Genomic_DNA"/>
</dbReference>
<organism evidence="2 3">
    <name type="scientific">Neisseria mucosa</name>
    <dbReference type="NCBI Taxonomy" id="488"/>
    <lineage>
        <taxon>Bacteria</taxon>
        <taxon>Pseudomonadati</taxon>
        <taxon>Pseudomonadota</taxon>
        <taxon>Betaproteobacteria</taxon>
        <taxon>Neisseriales</taxon>
        <taxon>Neisseriaceae</taxon>
        <taxon>Neisseria</taxon>
    </lineage>
</organism>
<gene>
    <name evidence="2" type="ORF">QP792_09415</name>
</gene>
<proteinExistence type="predicted"/>
<dbReference type="RefSeq" id="WP_239665770.1">
    <property type="nucleotide sequence ID" value="NZ_CAACAC010000005.1"/>
</dbReference>
<evidence type="ECO:0000256" key="1">
    <source>
        <dbReference type="SAM" id="MobiDB-lite"/>
    </source>
</evidence>
<accession>A0AAW6ZGL1</accession>
<dbReference type="Proteomes" id="UP001240589">
    <property type="component" value="Unassembled WGS sequence"/>
</dbReference>
<evidence type="ECO:0000313" key="3">
    <source>
        <dbReference type="Proteomes" id="UP001240589"/>
    </source>
</evidence>
<dbReference type="AlphaFoldDB" id="A0AAW6ZGL1"/>
<name>A0AAW6ZGL1_NEIMU</name>